<dbReference type="GO" id="GO:0006260">
    <property type="term" value="P:DNA replication"/>
    <property type="evidence" value="ECO:0007669"/>
    <property type="project" value="InterPro"/>
</dbReference>
<dbReference type="RefSeq" id="WP_013603316.1">
    <property type="nucleotide sequence ID" value="NC_015149.1"/>
</dbReference>
<dbReference type="InterPro" id="IPR036185">
    <property type="entry name" value="DNA_heli_DnaB-like_N_sf"/>
</dbReference>
<name>E9RJE1_BACNA</name>
<keyword evidence="2" id="KW-0347">Helicase</keyword>
<proteinExistence type="predicted"/>
<evidence type="ECO:0000259" key="1">
    <source>
        <dbReference type="Pfam" id="PF03796"/>
    </source>
</evidence>
<evidence type="ECO:0000313" key="2">
    <source>
        <dbReference type="EMBL" id="BAJ77036.1"/>
    </source>
</evidence>
<dbReference type="GO" id="GO:0005524">
    <property type="term" value="F:ATP binding"/>
    <property type="evidence" value="ECO:0007669"/>
    <property type="project" value="InterPro"/>
</dbReference>
<gene>
    <name evidence="2" type="primary">yorI</name>
</gene>
<reference evidence="2" key="1">
    <citation type="journal article" date="1997" name="Proc. Natl. Acad. Sci. U.S.A.">
        <title>Experimental surgery to create subgenomes of Bacillus subtilis 168.</title>
        <authorList>
            <person name="Itaya M."/>
            <person name="Tanaka T."/>
        </authorList>
    </citation>
    <scope>NUCLEOTIDE SEQUENCE</scope>
    <source>
        <strain evidence="2">IAM 11631</strain>
        <plasmid evidence="2">pLS32</plasmid>
    </source>
</reference>
<dbReference type="AlphaFoldDB" id="E9RJE1"/>
<feature type="domain" description="SF4 helicase" evidence="1">
    <location>
        <begin position="219"/>
        <end position="480"/>
    </location>
</feature>
<dbReference type="Gene3D" id="1.10.860.10">
    <property type="entry name" value="DNAb Helicase, Chain A"/>
    <property type="match status" value="1"/>
</dbReference>
<dbReference type="Pfam" id="PF03796">
    <property type="entry name" value="DnaB_C"/>
    <property type="match status" value="1"/>
</dbReference>
<dbReference type="EMBL" id="AB615353">
    <property type="protein sequence ID" value="BAJ77036.1"/>
    <property type="molecule type" value="Genomic_DNA"/>
</dbReference>
<dbReference type="InterPro" id="IPR027417">
    <property type="entry name" value="P-loop_NTPase"/>
</dbReference>
<dbReference type="SUPFAM" id="SSF48024">
    <property type="entry name" value="N-terminal domain of DnaB helicase"/>
    <property type="match status" value="1"/>
</dbReference>
<dbReference type="Gene3D" id="3.40.50.300">
    <property type="entry name" value="P-loop containing nucleotide triphosphate hydrolases"/>
    <property type="match status" value="1"/>
</dbReference>
<keyword evidence="2" id="KW-0614">Plasmid</keyword>
<dbReference type="GO" id="GO:0005829">
    <property type="term" value="C:cytosol"/>
    <property type="evidence" value="ECO:0007669"/>
    <property type="project" value="TreeGrafter"/>
</dbReference>
<sequence length="530" mass="60800">MTEVNSTTTDNVMKALNPTRAVYSVIGSLCKNPHLLRDSEIIITEKDFAHEFHQIVFSSIYNIAYSNYEVTKISEIDLDNYLASFPQHYKIWEKNDGLSYIRKSIAHANENTFKSSYDRLKKISLLRHYVLNGIDVSDLYNWQSTDLKVRNDGMKKIDSMTVNEIIDHYTIKMSKIKDEFNIGQETKSFMAGDDLDTLLDELDEDPEYGNPFTNKFYNTIFRGKRKTKLMLRSAGTGTGKTRQALADMCNASCDEIFDIDQNKYVNNGPSIPTLFISTELVKREVQTIMLAFISGVDEDVIKDGKYSDVVLRRLKKAIEILKRAPIFCEYVNDFSISDIETIIERHIIENNIQECAFDYIQMTPKLSRTMASAFGNHLREDQILHQFSSSLKILAEKYDIFIASSTQLNRGSKDIENRDPSALRGGQATADKVDFGILTFRAGASDHYNLKHILQSGFTNKKPNYSHWVYKNRGGKYSNVIIWTYMNLGTMREEPLFVTDYDFNLLDVHPMDIEYAIEATEDSAEEVPVF</sequence>
<keyword evidence="2" id="KW-0067">ATP-binding</keyword>
<accession>E9RJE1</accession>
<dbReference type="GO" id="GO:0003678">
    <property type="term" value="F:DNA helicase activity"/>
    <property type="evidence" value="ECO:0007669"/>
    <property type="project" value="InterPro"/>
</dbReference>
<dbReference type="InterPro" id="IPR016136">
    <property type="entry name" value="DNA_helicase_N/primase_C"/>
</dbReference>
<dbReference type="PANTHER" id="PTHR30153">
    <property type="entry name" value="REPLICATIVE DNA HELICASE DNAB"/>
    <property type="match status" value="1"/>
</dbReference>
<dbReference type="SUPFAM" id="SSF52540">
    <property type="entry name" value="P-loop containing nucleoside triphosphate hydrolases"/>
    <property type="match status" value="1"/>
</dbReference>
<reference evidence="2" key="2">
    <citation type="submission" date="2011-02" db="EMBL/GenBank/DDBJ databases">
        <title>Genetic factors for stable replication of pLS32 in Bacillus subtilis.</title>
        <authorList>
            <person name="Itaya M."/>
        </authorList>
    </citation>
    <scope>NUCLEOTIDE SEQUENCE</scope>
    <source>
        <strain evidence="2">IAM 11631</strain>
        <plasmid evidence="2">pLS32</plasmid>
    </source>
</reference>
<dbReference type="PANTHER" id="PTHR30153:SF2">
    <property type="entry name" value="REPLICATIVE DNA HELICASE"/>
    <property type="match status" value="1"/>
</dbReference>
<protein>
    <submittedName>
        <fullName evidence="2">Putative replicative DNA helicase</fullName>
    </submittedName>
</protein>
<keyword evidence="2" id="KW-0547">Nucleotide-binding</keyword>
<dbReference type="InterPro" id="IPR007694">
    <property type="entry name" value="DNA_helicase_DnaB-like_C"/>
</dbReference>
<keyword evidence="2" id="KW-0378">Hydrolase</keyword>
<geneLocation type="plasmid" evidence="2">
    <name>pLS32</name>
</geneLocation>
<organism evidence="2">
    <name type="scientific">Bacillus subtilis subsp. natto</name>
    <dbReference type="NCBI Taxonomy" id="86029"/>
    <lineage>
        <taxon>Bacteria</taxon>
        <taxon>Bacillati</taxon>
        <taxon>Bacillota</taxon>
        <taxon>Bacilli</taxon>
        <taxon>Bacillales</taxon>
        <taxon>Bacillaceae</taxon>
        <taxon>Bacillus</taxon>
    </lineage>
</organism>